<proteinExistence type="predicted"/>
<keyword evidence="1" id="KW-1185">Reference proteome</keyword>
<accession>A0A0M3IVJ5</accession>
<reference evidence="2" key="1">
    <citation type="submission" date="2017-02" db="UniProtKB">
        <authorList>
            <consortium name="WormBaseParasite"/>
        </authorList>
    </citation>
    <scope>IDENTIFICATION</scope>
</reference>
<evidence type="ECO:0000313" key="1">
    <source>
        <dbReference type="Proteomes" id="UP000036681"/>
    </source>
</evidence>
<sequence>MFMSLRNYFLVLNDSKFHTSTTHRWSGVRPMSRVLVICENWTVADECETKSIKRLKSNFKE</sequence>
<organism evidence="1 2">
    <name type="scientific">Ascaris lumbricoides</name>
    <name type="common">Giant roundworm</name>
    <dbReference type="NCBI Taxonomy" id="6252"/>
    <lineage>
        <taxon>Eukaryota</taxon>
        <taxon>Metazoa</taxon>
        <taxon>Ecdysozoa</taxon>
        <taxon>Nematoda</taxon>
        <taxon>Chromadorea</taxon>
        <taxon>Rhabditida</taxon>
        <taxon>Spirurina</taxon>
        <taxon>Ascaridomorpha</taxon>
        <taxon>Ascaridoidea</taxon>
        <taxon>Ascarididae</taxon>
        <taxon>Ascaris</taxon>
    </lineage>
</organism>
<protein>
    <submittedName>
        <fullName evidence="2">Uncharacterized protein</fullName>
    </submittedName>
</protein>
<dbReference type="Proteomes" id="UP000036681">
    <property type="component" value="Unplaced"/>
</dbReference>
<dbReference type="AlphaFoldDB" id="A0A0M3IVJ5"/>
<evidence type="ECO:0000313" key="2">
    <source>
        <dbReference type="WBParaSite" id="ALUE_0002277301-mRNA-1"/>
    </source>
</evidence>
<dbReference type="WBParaSite" id="ALUE_0002277301-mRNA-1">
    <property type="protein sequence ID" value="ALUE_0002277301-mRNA-1"/>
    <property type="gene ID" value="ALUE_0002277301"/>
</dbReference>
<name>A0A0M3IVJ5_ASCLU</name>